<feature type="transmembrane region" description="Helical" evidence="11">
    <location>
        <begin position="23"/>
        <end position="45"/>
    </location>
</feature>
<comment type="caution">
    <text evidence="13">The sequence shown here is derived from an EMBL/GenBank/DDBJ whole genome shotgun (WGS) entry which is preliminary data.</text>
</comment>
<dbReference type="Pfam" id="PF08030">
    <property type="entry name" value="NAD_binding_6"/>
    <property type="match status" value="1"/>
</dbReference>
<feature type="compositionally biased region" description="Basic and acidic residues" evidence="10">
    <location>
        <begin position="422"/>
        <end position="438"/>
    </location>
</feature>
<dbReference type="GeneID" id="80916067"/>
<keyword evidence="14" id="KW-1185">Reference proteome</keyword>
<keyword evidence="7" id="KW-0406">Ion transport</keyword>
<dbReference type="InterPro" id="IPR039261">
    <property type="entry name" value="FNR_nucleotide-bd"/>
</dbReference>
<keyword evidence="8 11" id="KW-0472">Membrane</keyword>
<feature type="domain" description="FAD-binding FR-type" evidence="12">
    <location>
        <begin position="133"/>
        <end position="271"/>
    </location>
</feature>
<dbReference type="GO" id="GO:0006879">
    <property type="term" value="P:intracellular iron ion homeostasis"/>
    <property type="evidence" value="ECO:0007669"/>
    <property type="project" value="TreeGrafter"/>
</dbReference>
<dbReference type="PROSITE" id="PS51384">
    <property type="entry name" value="FAD_FR"/>
    <property type="match status" value="1"/>
</dbReference>
<proteinExistence type="inferred from homology"/>
<comment type="similarity">
    <text evidence="2">Belongs to the ferric reductase (FRE) family.</text>
</comment>
<evidence type="ECO:0000256" key="10">
    <source>
        <dbReference type="SAM" id="MobiDB-lite"/>
    </source>
</evidence>
<dbReference type="InterPro" id="IPR013130">
    <property type="entry name" value="Fe3_Rdtase_TM_dom"/>
</dbReference>
<evidence type="ECO:0000256" key="3">
    <source>
        <dbReference type="ARBA" id="ARBA00022448"/>
    </source>
</evidence>
<evidence type="ECO:0000256" key="9">
    <source>
        <dbReference type="ARBA" id="ARBA00023180"/>
    </source>
</evidence>
<keyword evidence="3" id="KW-0813">Transport</keyword>
<evidence type="ECO:0000256" key="5">
    <source>
        <dbReference type="ARBA" id="ARBA00022989"/>
    </source>
</evidence>
<accession>A0A9W8X9L6</accession>
<dbReference type="GO" id="GO:0006826">
    <property type="term" value="P:iron ion transport"/>
    <property type="evidence" value="ECO:0007669"/>
    <property type="project" value="TreeGrafter"/>
</dbReference>
<keyword evidence="6" id="KW-0560">Oxidoreductase</keyword>
<dbReference type="GO" id="GO:0000293">
    <property type="term" value="F:ferric-chelate reductase activity"/>
    <property type="evidence" value="ECO:0007669"/>
    <property type="project" value="TreeGrafter"/>
</dbReference>
<reference evidence="13" key="1">
    <citation type="submission" date="2022-10" db="EMBL/GenBank/DDBJ databases">
        <title>Tapping the CABI collections for fungal endophytes: first genome assemblies for Collariella, Neodidymelliopsis, Ascochyta clinopodiicola, Didymella pomorum, Didymosphaeria variabile, Neocosmospora piperis and Neocucurbitaria cava.</title>
        <authorList>
            <person name="Hill R."/>
        </authorList>
    </citation>
    <scope>NUCLEOTIDE SEQUENCE</scope>
    <source>
        <strain evidence="13">IMI 356815</strain>
    </source>
</reference>
<dbReference type="Gene3D" id="3.40.50.80">
    <property type="entry name" value="Nucleotide-binding domain of ferredoxin-NADP reductase (FNR) module"/>
    <property type="match status" value="1"/>
</dbReference>
<sequence length="565" mass="63773">MAIMLSSIPVSELIRSHEDGIQVVRYGVGAYVLLLWIAVSSIVGVRKRWYRFFYVNHWVSTVVFLGLAFNHVPSYARLPIYASIALVVTDKTLVGFGYLLNNMTIRPIRTGFKKFRRGSSKSRELQVLAMGHPVKMVVPIASVGIAASAESTTVIRISDLPFKWKPGQHVRMWLPRLGSLEVHPFTPATCSNFLDQRAPESQDAEEHGLLPTESTEQVNDMILMIKAHDGLTKRLADYRDEWRSLPCPNASQPSSSLVAFLDGPYGNTPAWEEYESIVMLSTSTGISFMLSILNYLENLSFANDSRLQTRHIRFVWANRHIEPVFESTVTELLCKNSSALRDSGVLVEADFCITCSDSKEQPSSPDMSSIDPFAHLRHSRGRSLIGKPPLRIRNPNDPNDWEDSDDESTHTFQNSPSTIDDEASRSSEDTYVEGRSDEQRPCLADLELAIDEAEPSYWSRIKIPRWTRKSVKLAETCQCAMLRHQERKCKWRQSPPFILRQYGTRPNIEAVLSSAVPRTSVAKTMVTVCGNKVGNDARKAVSRINMDFARERRESGVHFWAESMS</sequence>
<evidence type="ECO:0000313" key="14">
    <source>
        <dbReference type="Proteomes" id="UP001140513"/>
    </source>
</evidence>
<dbReference type="Pfam" id="PF01794">
    <property type="entry name" value="Ferric_reduct"/>
    <property type="match status" value="1"/>
</dbReference>
<dbReference type="GO" id="GO:0005886">
    <property type="term" value="C:plasma membrane"/>
    <property type="evidence" value="ECO:0007669"/>
    <property type="project" value="TreeGrafter"/>
</dbReference>
<dbReference type="EMBL" id="JAPEUX010000010">
    <property type="protein sequence ID" value="KAJ4344793.1"/>
    <property type="molecule type" value="Genomic_DNA"/>
</dbReference>
<dbReference type="InterPro" id="IPR017927">
    <property type="entry name" value="FAD-bd_FR_type"/>
</dbReference>
<feature type="transmembrane region" description="Helical" evidence="11">
    <location>
        <begin position="52"/>
        <end position="72"/>
    </location>
</feature>
<evidence type="ECO:0000256" key="1">
    <source>
        <dbReference type="ARBA" id="ARBA00004141"/>
    </source>
</evidence>
<evidence type="ECO:0000256" key="11">
    <source>
        <dbReference type="SAM" id="Phobius"/>
    </source>
</evidence>
<dbReference type="AlphaFoldDB" id="A0A9W8X9L6"/>
<dbReference type="PANTHER" id="PTHR32361">
    <property type="entry name" value="FERRIC/CUPRIC REDUCTASE TRANSMEMBRANE COMPONENT"/>
    <property type="match status" value="1"/>
</dbReference>
<evidence type="ECO:0000256" key="4">
    <source>
        <dbReference type="ARBA" id="ARBA00022692"/>
    </source>
</evidence>
<evidence type="ECO:0000256" key="6">
    <source>
        <dbReference type="ARBA" id="ARBA00023002"/>
    </source>
</evidence>
<dbReference type="CDD" id="cd06186">
    <property type="entry name" value="NOX_Duox_like_FAD_NADP"/>
    <property type="match status" value="1"/>
</dbReference>
<keyword evidence="9" id="KW-0325">Glycoprotein</keyword>
<dbReference type="InterPro" id="IPR051410">
    <property type="entry name" value="Ferric/Cupric_Reductase"/>
</dbReference>
<dbReference type="RefSeq" id="XP_056065245.1">
    <property type="nucleotide sequence ID" value="XM_056221258.1"/>
</dbReference>
<dbReference type="GO" id="GO:0015677">
    <property type="term" value="P:copper ion import"/>
    <property type="evidence" value="ECO:0007669"/>
    <property type="project" value="TreeGrafter"/>
</dbReference>
<keyword evidence="4 11" id="KW-0812">Transmembrane</keyword>
<evidence type="ECO:0000256" key="8">
    <source>
        <dbReference type="ARBA" id="ARBA00023136"/>
    </source>
</evidence>
<keyword evidence="5 11" id="KW-1133">Transmembrane helix</keyword>
<dbReference type="SUPFAM" id="SSF52343">
    <property type="entry name" value="Ferredoxin reductase-like, C-terminal NADP-linked domain"/>
    <property type="match status" value="1"/>
</dbReference>
<dbReference type="OrthoDB" id="3944240at2759"/>
<evidence type="ECO:0000259" key="12">
    <source>
        <dbReference type="PROSITE" id="PS51384"/>
    </source>
</evidence>
<dbReference type="PANTHER" id="PTHR32361:SF9">
    <property type="entry name" value="FERRIC REDUCTASE TRANSMEMBRANE COMPONENT 3-RELATED"/>
    <property type="match status" value="1"/>
</dbReference>
<comment type="subcellular location">
    <subcellularLocation>
        <location evidence="1">Membrane</location>
        <topology evidence="1">Multi-pass membrane protein</topology>
    </subcellularLocation>
</comment>
<organism evidence="13 14">
    <name type="scientific">Didymosphaeria variabile</name>
    <dbReference type="NCBI Taxonomy" id="1932322"/>
    <lineage>
        <taxon>Eukaryota</taxon>
        <taxon>Fungi</taxon>
        <taxon>Dikarya</taxon>
        <taxon>Ascomycota</taxon>
        <taxon>Pezizomycotina</taxon>
        <taxon>Dothideomycetes</taxon>
        <taxon>Pleosporomycetidae</taxon>
        <taxon>Pleosporales</taxon>
        <taxon>Massarineae</taxon>
        <taxon>Didymosphaeriaceae</taxon>
        <taxon>Didymosphaeria</taxon>
    </lineage>
</organism>
<name>A0A9W8X9L6_9PLEO</name>
<dbReference type="InterPro" id="IPR013121">
    <property type="entry name" value="Fe_red_NAD-bd_6"/>
</dbReference>
<evidence type="ECO:0000256" key="7">
    <source>
        <dbReference type="ARBA" id="ARBA00023065"/>
    </source>
</evidence>
<dbReference type="Proteomes" id="UP001140513">
    <property type="component" value="Unassembled WGS sequence"/>
</dbReference>
<evidence type="ECO:0000313" key="13">
    <source>
        <dbReference type="EMBL" id="KAJ4344793.1"/>
    </source>
</evidence>
<gene>
    <name evidence="13" type="primary">FRP1_2</name>
    <name evidence="13" type="ORF">N0V89_012537</name>
</gene>
<protein>
    <submittedName>
        <fullName evidence="13">Ferric-chelate reductase Frp1</fullName>
    </submittedName>
</protein>
<evidence type="ECO:0000256" key="2">
    <source>
        <dbReference type="ARBA" id="ARBA00006278"/>
    </source>
</evidence>
<feature type="region of interest" description="Disordered" evidence="10">
    <location>
        <begin position="384"/>
        <end position="438"/>
    </location>
</feature>